<protein>
    <submittedName>
        <fullName evidence="1">DUF3795 domain-containing protein</fullName>
    </submittedName>
</protein>
<dbReference type="InterPro" id="IPR024227">
    <property type="entry name" value="DUF3795"/>
</dbReference>
<gene>
    <name evidence="1" type="ORF">WMO26_11870</name>
</gene>
<reference evidence="1 2" key="1">
    <citation type="submission" date="2024-03" db="EMBL/GenBank/DDBJ databases">
        <title>Human intestinal bacterial collection.</title>
        <authorList>
            <person name="Pauvert C."/>
            <person name="Hitch T.C.A."/>
            <person name="Clavel T."/>
        </authorList>
    </citation>
    <scope>NUCLEOTIDE SEQUENCE [LARGE SCALE GENOMIC DNA]</scope>
    <source>
        <strain evidence="1 2">CLA-JM-H44</strain>
    </source>
</reference>
<keyword evidence="2" id="KW-1185">Reference proteome</keyword>
<name>A0ABV1E481_9FIRM</name>
<comment type="caution">
    <text evidence="1">The sequence shown here is derived from an EMBL/GenBank/DDBJ whole genome shotgun (WGS) entry which is preliminary data.</text>
</comment>
<dbReference type="Pfam" id="PF12675">
    <property type="entry name" value="DUF3795"/>
    <property type="match status" value="1"/>
</dbReference>
<dbReference type="Proteomes" id="UP001489509">
    <property type="component" value="Unassembled WGS sequence"/>
</dbReference>
<organism evidence="1 2">
    <name type="scientific">Solibaculum intestinale</name>
    <dbReference type="NCBI Taxonomy" id="3133165"/>
    <lineage>
        <taxon>Bacteria</taxon>
        <taxon>Bacillati</taxon>
        <taxon>Bacillota</taxon>
        <taxon>Clostridia</taxon>
        <taxon>Eubacteriales</taxon>
        <taxon>Oscillospiraceae</taxon>
        <taxon>Solibaculum</taxon>
    </lineage>
</organism>
<dbReference type="RefSeq" id="WP_349220659.1">
    <property type="nucleotide sequence ID" value="NZ_JBBMFD010000028.1"/>
</dbReference>
<evidence type="ECO:0000313" key="1">
    <source>
        <dbReference type="EMBL" id="MEQ2441525.1"/>
    </source>
</evidence>
<evidence type="ECO:0000313" key="2">
    <source>
        <dbReference type="Proteomes" id="UP001489509"/>
    </source>
</evidence>
<proteinExistence type="predicted"/>
<dbReference type="EMBL" id="JBBMFD010000028">
    <property type="protein sequence ID" value="MEQ2441525.1"/>
    <property type="molecule type" value="Genomic_DNA"/>
</dbReference>
<accession>A0ABV1E481</accession>
<sequence length="136" mass="15442">MIMPPEPIEATMFAPCGMNCMVCYKHCCHKKPCAGCFKSDVDKPEHCRKCKIKICAKEKAVAYCYECTEYPCALIKHLERSYTTRYGASLMGNSRYVRENGLAAFMEQQKKTFTCPKCGGVVSIHDSRCSECQRRV</sequence>